<keyword evidence="4" id="KW-0812">Transmembrane</keyword>
<protein>
    <recommendedName>
        <fullName evidence="2">alpha-galactosidase</fullName>
        <ecNumber evidence="2">3.2.1.22</ecNumber>
    </recommendedName>
</protein>
<dbReference type="EC" id="3.2.1.22" evidence="2"/>
<name>A0A6A5YDZ2_9PEZI</name>
<dbReference type="Pfam" id="PF03537">
    <property type="entry name" value="Glyco_hydro_114"/>
    <property type="match status" value="1"/>
</dbReference>
<keyword evidence="4" id="KW-0472">Membrane</keyword>
<evidence type="ECO:0000259" key="5">
    <source>
        <dbReference type="Pfam" id="PF03537"/>
    </source>
</evidence>
<dbReference type="InterPro" id="IPR004352">
    <property type="entry name" value="GH114_TIM-barrel"/>
</dbReference>
<organism evidence="6 7">
    <name type="scientific">Saccharata proteae CBS 121410</name>
    <dbReference type="NCBI Taxonomy" id="1314787"/>
    <lineage>
        <taxon>Eukaryota</taxon>
        <taxon>Fungi</taxon>
        <taxon>Dikarya</taxon>
        <taxon>Ascomycota</taxon>
        <taxon>Pezizomycotina</taxon>
        <taxon>Dothideomycetes</taxon>
        <taxon>Dothideomycetes incertae sedis</taxon>
        <taxon>Botryosphaeriales</taxon>
        <taxon>Saccharataceae</taxon>
        <taxon>Saccharata</taxon>
    </lineage>
</organism>
<evidence type="ECO:0000256" key="4">
    <source>
        <dbReference type="SAM" id="Phobius"/>
    </source>
</evidence>
<dbReference type="InterPro" id="IPR013785">
    <property type="entry name" value="Aldolase_TIM"/>
</dbReference>
<keyword evidence="6" id="KW-0378">Hydrolase</keyword>
<accession>A0A6A5YDZ2</accession>
<proteinExistence type="predicted"/>
<dbReference type="GO" id="GO:0004557">
    <property type="term" value="F:alpha-galactosidase activity"/>
    <property type="evidence" value="ECO:0007669"/>
    <property type="project" value="UniProtKB-EC"/>
</dbReference>
<sequence length="332" mass="35940">MEKPQHRTSWWARQSLLRKTLFILILVVLIIALALGLGLGLGLGGNGGGGGGEEPSPTTSPTAPPTPPGNGTWQPAVNSTWQIILQNPVHVTAANTSLTPDVDVWDIDMFSNTNTTISALHDLGKKVICYFSAGSSEDWRPDFDQFQPDDMGHDLDGWPGERWLDLNSQNVRNIMTKRIQLAAQKGCDAIDPDNIDGYDNDNGLGLTSQDSVDYMSFLSATATNLSLAIGLKNAGEIIPEVLNMTHFSVNEQCVENDECDTFSPYVQAGKPVFHIEYPAEMPHTPTSSICSNTGDSEGSTDFSTVLKKMDLDGWVELCNGLQVTTPMVPASD</sequence>
<dbReference type="PANTHER" id="PTHR35273:SF2">
    <property type="entry name" value="ALPHA-GALACTOSIDASE"/>
    <property type="match status" value="1"/>
</dbReference>
<evidence type="ECO:0000313" key="6">
    <source>
        <dbReference type="EMBL" id="KAF2089034.1"/>
    </source>
</evidence>
<keyword evidence="4" id="KW-1133">Transmembrane helix</keyword>
<feature type="transmembrane region" description="Helical" evidence="4">
    <location>
        <begin position="21"/>
        <end position="43"/>
    </location>
</feature>
<dbReference type="OrthoDB" id="2108802at2759"/>
<keyword evidence="7" id="KW-1185">Reference proteome</keyword>
<evidence type="ECO:0000256" key="1">
    <source>
        <dbReference type="ARBA" id="ARBA00001255"/>
    </source>
</evidence>
<evidence type="ECO:0000313" key="7">
    <source>
        <dbReference type="Proteomes" id="UP000799776"/>
    </source>
</evidence>
<gene>
    <name evidence="6" type="ORF">K490DRAFT_72677</name>
</gene>
<evidence type="ECO:0000256" key="2">
    <source>
        <dbReference type="ARBA" id="ARBA00012755"/>
    </source>
</evidence>
<dbReference type="Gene3D" id="3.20.20.70">
    <property type="entry name" value="Aldolase class I"/>
    <property type="match status" value="1"/>
</dbReference>
<dbReference type="SUPFAM" id="SSF51445">
    <property type="entry name" value="(Trans)glycosidases"/>
    <property type="match status" value="1"/>
</dbReference>
<reference evidence="6" key="1">
    <citation type="journal article" date="2020" name="Stud. Mycol.">
        <title>101 Dothideomycetes genomes: a test case for predicting lifestyles and emergence of pathogens.</title>
        <authorList>
            <person name="Haridas S."/>
            <person name="Albert R."/>
            <person name="Binder M."/>
            <person name="Bloem J."/>
            <person name="Labutti K."/>
            <person name="Salamov A."/>
            <person name="Andreopoulos B."/>
            <person name="Baker S."/>
            <person name="Barry K."/>
            <person name="Bills G."/>
            <person name="Bluhm B."/>
            <person name="Cannon C."/>
            <person name="Castanera R."/>
            <person name="Culley D."/>
            <person name="Daum C."/>
            <person name="Ezra D."/>
            <person name="Gonzalez J."/>
            <person name="Henrissat B."/>
            <person name="Kuo A."/>
            <person name="Liang C."/>
            <person name="Lipzen A."/>
            <person name="Lutzoni F."/>
            <person name="Magnuson J."/>
            <person name="Mondo S."/>
            <person name="Nolan M."/>
            <person name="Ohm R."/>
            <person name="Pangilinan J."/>
            <person name="Park H.-J."/>
            <person name="Ramirez L."/>
            <person name="Alfaro M."/>
            <person name="Sun H."/>
            <person name="Tritt A."/>
            <person name="Yoshinaga Y."/>
            <person name="Zwiers L.-H."/>
            <person name="Turgeon B."/>
            <person name="Goodwin S."/>
            <person name="Spatafora J."/>
            <person name="Crous P."/>
            <person name="Grigoriev I."/>
        </authorList>
    </citation>
    <scope>NUCLEOTIDE SEQUENCE</scope>
    <source>
        <strain evidence="6">CBS 121410</strain>
    </source>
</reference>
<dbReference type="Proteomes" id="UP000799776">
    <property type="component" value="Unassembled WGS sequence"/>
</dbReference>
<dbReference type="EMBL" id="ML978715">
    <property type="protein sequence ID" value="KAF2089034.1"/>
    <property type="molecule type" value="Genomic_DNA"/>
</dbReference>
<comment type="catalytic activity">
    <reaction evidence="1">
        <text>Hydrolysis of terminal, non-reducing alpha-D-galactose residues in alpha-D-galactosides, including galactose oligosaccharides, galactomannans and galactolipids.</text>
        <dbReference type="EC" id="3.2.1.22"/>
    </reaction>
</comment>
<feature type="region of interest" description="Disordered" evidence="3">
    <location>
        <begin position="47"/>
        <end position="75"/>
    </location>
</feature>
<dbReference type="InterPro" id="IPR017853">
    <property type="entry name" value="GH"/>
</dbReference>
<dbReference type="PANTHER" id="PTHR35273">
    <property type="entry name" value="ALPHA-1,4 POLYGALACTOSAMINIDASE, PUTATIVE (AFU_ORTHOLOGUE AFUA_3G07890)-RELATED"/>
    <property type="match status" value="1"/>
</dbReference>
<dbReference type="AlphaFoldDB" id="A0A6A5YDZ2"/>
<evidence type="ECO:0000256" key="3">
    <source>
        <dbReference type="SAM" id="MobiDB-lite"/>
    </source>
</evidence>
<feature type="domain" description="Glycoside-hydrolase family GH114 TIM-barrel" evidence="5">
    <location>
        <begin position="80"/>
        <end position="314"/>
    </location>
</feature>